<feature type="non-terminal residue" evidence="1">
    <location>
        <position position="236"/>
    </location>
</feature>
<reference evidence="1 2" key="1">
    <citation type="submission" date="2015-07" db="EMBL/GenBank/DDBJ databases">
        <title>The draft genome sequence of Leadbetterella sp. JN14-9.</title>
        <authorList>
            <person name="Liu Y."/>
            <person name="Du J."/>
            <person name="Shao Z."/>
        </authorList>
    </citation>
    <scope>NUCLEOTIDE SEQUENCE [LARGE SCALE GENOMIC DNA]</scope>
    <source>
        <strain evidence="1 2">JN14-9</strain>
    </source>
</reference>
<dbReference type="EMBL" id="LGTQ01000026">
    <property type="protein sequence ID" value="KPM46549.1"/>
    <property type="molecule type" value="Genomic_DNA"/>
</dbReference>
<evidence type="ECO:0000313" key="1">
    <source>
        <dbReference type="EMBL" id="KPM46549.1"/>
    </source>
</evidence>
<feature type="non-terminal residue" evidence="1">
    <location>
        <position position="1"/>
    </location>
</feature>
<dbReference type="AlphaFoldDB" id="A0A0P7BYB5"/>
<sequence>FTQAISGVENTTGSHISVYYRAIYDCELTNCNKATSAAVEVVIAPKLNVAISASKGTICEGETITVSATGCQASLTWNTGETVASFEASPTISVWYVATCSASGCDKVVKDSVEVIVNPGIAAPSIESTLTEICFGDSTVLTASGCTGDLLWSTSETTTSIIVKPVSTENYSVVCQSGVCSSLVAEITITGYPVLEAGEVSGVSGINCSGYNPPTIQSVTSPSGGKGVLTIQWEMS</sequence>
<accession>A0A0P7BYB5</accession>
<name>A0A0P7BYB5_9BACT</name>
<gene>
    <name evidence="1" type="ORF">AFM12_19385</name>
</gene>
<evidence type="ECO:0000313" key="2">
    <source>
        <dbReference type="Proteomes" id="UP000050454"/>
    </source>
</evidence>
<evidence type="ECO:0008006" key="3">
    <source>
        <dbReference type="Google" id="ProtNLM"/>
    </source>
</evidence>
<dbReference type="STRING" id="1605367.AFM12_19385"/>
<organism evidence="1 2">
    <name type="scientific">Jiulongibacter sediminis</name>
    <dbReference type="NCBI Taxonomy" id="1605367"/>
    <lineage>
        <taxon>Bacteria</taxon>
        <taxon>Pseudomonadati</taxon>
        <taxon>Bacteroidota</taxon>
        <taxon>Cytophagia</taxon>
        <taxon>Cytophagales</taxon>
        <taxon>Leadbetterellaceae</taxon>
        <taxon>Jiulongibacter</taxon>
    </lineage>
</organism>
<dbReference type="Proteomes" id="UP000050454">
    <property type="component" value="Unassembled WGS sequence"/>
</dbReference>
<keyword evidence="2" id="KW-1185">Reference proteome</keyword>
<proteinExistence type="predicted"/>
<protein>
    <recommendedName>
        <fullName evidence="3">Ig-like domain-containing protein</fullName>
    </recommendedName>
</protein>
<comment type="caution">
    <text evidence="1">The sequence shown here is derived from an EMBL/GenBank/DDBJ whole genome shotgun (WGS) entry which is preliminary data.</text>
</comment>